<name>A0A1C7MXR9_9FUNG</name>
<feature type="region of interest" description="Disordered" evidence="1">
    <location>
        <begin position="351"/>
        <end position="380"/>
    </location>
</feature>
<accession>A0A1C7MXR9</accession>
<dbReference type="Proteomes" id="UP000093000">
    <property type="component" value="Unassembled WGS sequence"/>
</dbReference>
<evidence type="ECO:0000313" key="4">
    <source>
        <dbReference type="Proteomes" id="UP000093000"/>
    </source>
</evidence>
<dbReference type="CDD" id="cd09274">
    <property type="entry name" value="RNase_HI_RT_Ty3"/>
    <property type="match status" value="1"/>
</dbReference>
<dbReference type="PANTHER" id="PTHR34072">
    <property type="entry name" value="ENZYMATIC POLYPROTEIN-RELATED"/>
    <property type="match status" value="1"/>
</dbReference>
<sequence>MAFPNSLCVPDTPTAEEAESILASPLTAEEEMKTDALPPSMVEASTHVPAIDADECACLPAPGTPVTPVASGVAGASDDLPGLQDSFIQLKNEVDMLARKLTKGKSKYMNAIRYAFEARSKDLANLAKLRELFPSNSSHVVKPVAVSSPIPQGRLAGCPKNVSYFQWTGCIVFAPKESVYSDIGTYLNEFEDVMLCYDLNFDDNWYRLIVTRIDSDQRIWLSQFVYGSDEFKTALIRKYRMTSDDSKLQAHKEFSKIRFNHKQDTIEHFIDKFNTLRIKSAVRDSHVLANYFLKALLADLVDRIGDPLESVSTEKKTSLEYVFSRVRNLFNQALSNRDANTESKRNIMPSTQVQENGDSSNHKCVRFSRPVTGTSTPIDKPRPGKYCSFHRVTTHSTDECEARKRGEQPKAKSSCRRCGAPGWNPSHRCGTAVLSTPSNKNVTVRAPSAKNGTVAWVQLAGYLGFVSYFCSSNSFYSKLSSPLDALRSHKQLKGVWIEQHTKAYNDLKFALANTRVISAPDMSHHFHVATDASANGIGSILYQVIDNEVKYIAMVSHKSSPSERNYSTTKRELLAVVYSLMALSYSIYFTHHKSLIFFNTRALPLALMLGWWETIFPYTFVCVYQPGITNIIPDALSRLCSDKEIPVLLEGVVVLM</sequence>
<comment type="caution">
    <text evidence="3">The sequence shown here is derived from an EMBL/GenBank/DDBJ whole genome shotgun (WGS) entry which is preliminary data.</text>
</comment>
<dbReference type="Pfam" id="PF17919">
    <property type="entry name" value="RT_RNaseH_2"/>
    <property type="match status" value="1"/>
</dbReference>
<protein>
    <recommendedName>
        <fullName evidence="2">Reverse transcriptase/retrotransposon-derived protein RNase H-like domain-containing protein</fullName>
    </recommendedName>
</protein>
<keyword evidence="4" id="KW-1185">Reference proteome</keyword>
<evidence type="ECO:0000256" key="1">
    <source>
        <dbReference type="SAM" id="MobiDB-lite"/>
    </source>
</evidence>
<dbReference type="Gene3D" id="3.30.70.270">
    <property type="match status" value="1"/>
</dbReference>
<dbReference type="AlphaFoldDB" id="A0A1C7MXR9"/>
<gene>
    <name evidence="3" type="ORF">A0J61_10331</name>
</gene>
<dbReference type="OrthoDB" id="2288643at2759"/>
<proteinExistence type="predicted"/>
<dbReference type="EMBL" id="LUGH01001121">
    <property type="protein sequence ID" value="OBZ81620.1"/>
    <property type="molecule type" value="Genomic_DNA"/>
</dbReference>
<dbReference type="PANTHER" id="PTHR34072:SF52">
    <property type="entry name" value="RIBONUCLEASE H"/>
    <property type="match status" value="1"/>
</dbReference>
<dbReference type="SUPFAM" id="SSF56672">
    <property type="entry name" value="DNA/RNA polymerases"/>
    <property type="match status" value="1"/>
</dbReference>
<organism evidence="3 4">
    <name type="scientific">Choanephora cucurbitarum</name>
    <dbReference type="NCBI Taxonomy" id="101091"/>
    <lineage>
        <taxon>Eukaryota</taxon>
        <taxon>Fungi</taxon>
        <taxon>Fungi incertae sedis</taxon>
        <taxon>Mucoromycota</taxon>
        <taxon>Mucoromycotina</taxon>
        <taxon>Mucoromycetes</taxon>
        <taxon>Mucorales</taxon>
        <taxon>Mucorineae</taxon>
        <taxon>Choanephoraceae</taxon>
        <taxon>Choanephoroideae</taxon>
        <taxon>Choanephora</taxon>
    </lineage>
</organism>
<dbReference type="InParanoid" id="A0A1C7MXR9"/>
<feature type="domain" description="Reverse transcriptase/retrotransposon-derived protein RNase H-like" evidence="2">
    <location>
        <begin position="496"/>
        <end position="589"/>
    </location>
</feature>
<dbReference type="STRING" id="101091.A0A1C7MXR9"/>
<dbReference type="InterPro" id="IPR041577">
    <property type="entry name" value="RT_RNaseH_2"/>
</dbReference>
<dbReference type="InterPro" id="IPR043502">
    <property type="entry name" value="DNA/RNA_pol_sf"/>
</dbReference>
<dbReference type="InterPro" id="IPR043128">
    <property type="entry name" value="Rev_trsase/Diguanyl_cyclase"/>
</dbReference>
<reference evidence="3 4" key="1">
    <citation type="submission" date="2016-03" db="EMBL/GenBank/DDBJ databases">
        <title>Choanephora cucurbitarum.</title>
        <authorList>
            <person name="Min B."/>
            <person name="Park H."/>
            <person name="Park J.-H."/>
            <person name="Shin H.-D."/>
            <person name="Choi I.-G."/>
        </authorList>
    </citation>
    <scope>NUCLEOTIDE SEQUENCE [LARGE SCALE GENOMIC DNA]</scope>
    <source>
        <strain evidence="3 4">KUS-F28377</strain>
    </source>
</reference>
<evidence type="ECO:0000259" key="2">
    <source>
        <dbReference type="Pfam" id="PF17919"/>
    </source>
</evidence>
<evidence type="ECO:0000313" key="3">
    <source>
        <dbReference type="EMBL" id="OBZ81620.1"/>
    </source>
</evidence>